<proteinExistence type="predicted"/>
<dbReference type="AlphaFoldDB" id="A0A451BRY9"/>
<accession>A0A451BRY9</accession>
<organism evidence="1">
    <name type="scientific">Candidatus Kentrum sp. SD</name>
    <dbReference type="NCBI Taxonomy" id="2126332"/>
    <lineage>
        <taxon>Bacteria</taxon>
        <taxon>Pseudomonadati</taxon>
        <taxon>Pseudomonadota</taxon>
        <taxon>Gammaproteobacteria</taxon>
        <taxon>Candidatus Kentrum</taxon>
    </lineage>
</organism>
<gene>
    <name evidence="1" type="ORF">BECKSD772D_GA0070982_11992</name>
</gene>
<evidence type="ECO:0000313" key="1">
    <source>
        <dbReference type="EMBL" id="VFK81018.1"/>
    </source>
</evidence>
<name>A0A451BRY9_9GAMM</name>
<sequence>MREIAKTSGFAKKTYPPWIVNKMLELDEHPELEDVVPTKITDFLRIYIEVWVISSKEYQEQYWGKQGQWGDNFGETTMTFEEDAENILEENDPPIEMTPKQREMLSKLLRIVEEYDGDPSTPLSRYGENDKAIVNDPKWQEIGKYAKLVYEELSGDDLDAWEKSRALAKP</sequence>
<reference evidence="1" key="1">
    <citation type="submission" date="2019-02" db="EMBL/GenBank/DDBJ databases">
        <authorList>
            <person name="Gruber-Vodicka R. H."/>
            <person name="Seah K. B. B."/>
        </authorList>
    </citation>
    <scope>NUCLEOTIDE SEQUENCE</scope>
    <source>
        <strain evidence="1">BECK_S127</strain>
    </source>
</reference>
<protein>
    <submittedName>
        <fullName evidence="1">Uncharacterized protein</fullName>
    </submittedName>
</protein>
<dbReference type="EMBL" id="CAADHB010000199">
    <property type="protein sequence ID" value="VFK81018.1"/>
    <property type="molecule type" value="Genomic_DNA"/>
</dbReference>